<dbReference type="EMBL" id="LAZR01021036">
    <property type="protein sequence ID" value="KKL86701.1"/>
    <property type="molecule type" value="Genomic_DNA"/>
</dbReference>
<dbReference type="InterPro" id="IPR002792">
    <property type="entry name" value="TRAM_dom"/>
</dbReference>
<dbReference type="InterPro" id="IPR029060">
    <property type="entry name" value="PIN-like_dom_sf"/>
</dbReference>
<reference evidence="2" key="1">
    <citation type="journal article" date="2015" name="Nature">
        <title>Complex archaea that bridge the gap between prokaryotes and eukaryotes.</title>
        <authorList>
            <person name="Spang A."/>
            <person name="Saw J.H."/>
            <person name="Jorgensen S.L."/>
            <person name="Zaremba-Niedzwiedzka K."/>
            <person name="Martijn J."/>
            <person name="Lind A.E."/>
            <person name="van Eijk R."/>
            <person name="Schleper C."/>
            <person name="Guy L."/>
            <person name="Ettema T.J."/>
        </authorList>
    </citation>
    <scope>NUCLEOTIDE SEQUENCE</scope>
</reference>
<name>A0A0F9G8H8_9ZZZZ</name>
<dbReference type="Pfam" id="PF01938">
    <property type="entry name" value="TRAM"/>
    <property type="match status" value="1"/>
</dbReference>
<accession>A0A0F9G8H8</accession>
<feature type="non-terminal residue" evidence="2">
    <location>
        <position position="1"/>
    </location>
</feature>
<dbReference type="AlphaFoldDB" id="A0A0F9G8H8"/>
<dbReference type="PROSITE" id="PS50926">
    <property type="entry name" value="TRAM"/>
    <property type="match status" value="1"/>
</dbReference>
<sequence>YLGTLMTIRASDELYVSIPFVKFTALAQKKKDLLIDASILADSRIIDLASSGLVDHHLVISRFTIKELYAQVEMGDEQGKGKAKRCIETLKKLEDIPTLELRYNDTDFLEIKDQTSKLFRLARLLDANILTADISRVQSASIEGIKIINLHALSNALKPLMQAGEQIKIKIQRYGKEPRQGVGYLEDGTMVVVNGGGDFIGEVIDAQVLSVKHTSSGRMIFCNAFDQEGYVEGYDGQSEEQYEDEPDDEY</sequence>
<evidence type="ECO:0000259" key="1">
    <source>
        <dbReference type="PROSITE" id="PS50926"/>
    </source>
</evidence>
<comment type="caution">
    <text evidence="2">The sequence shown here is derived from an EMBL/GenBank/DDBJ whole genome shotgun (WGS) entry which is preliminary data.</text>
</comment>
<dbReference type="SUPFAM" id="SSF88723">
    <property type="entry name" value="PIN domain-like"/>
    <property type="match status" value="1"/>
</dbReference>
<organism evidence="2">
    <name type="scientific">marine sediment metagenome</name>
    <dbReference type="NCBI Taxonomy" id="412755"/>
    <lineage>
        <taxon>unclassified sequences</taxon>
        <taxon>metagenomes</taxon>
        <taxon>ecological metagenomes</taxon>
    </lineage>
</organism>
<evidence type="ECO:0000313" key="2">
    <source>
        <dbReference type="EMBL" id="KKL86701.1"/>
    </source>
</evidence>
<protein>
    <recommendedName>
        <fullName evidence="1">TRAM domain-containing protein</fullName>
    </recommendedName>
</protein>
<gene>
    <name evidence="2" type="ORF">LCGC14_1942070</name>
</gene>
<dbReference type="CDD" id="cd09877">
    <property type="entry name" value="PIN_YacL-like"/>
    <property type="match status" value="1"/>
</dbReference>
<dbReference type="Gene3D" id="3.40.50.1010">
    <property type="entry name" value="5'-nuclease"/>
    <property type="match status" value="1"/>
</dbReference>
<feature type="domain" description="TRAM" evidence="1">
    <location>
        <begin position="160"/>
        <end position="221"/>
    </location>
</feature>
<proteinExistence type="predicted"/>